<feature type="region of interest" description="Disordered" evidence="6">
    <location>
        <begin position="122"/>
        <end position="150"/>
    </location>
</feature>
<dbReference type="InterPro" id="IPR027417">
    <property type="entry name" value="P-loop_NTPase"/>
</dbReference>
<keyword evidence="3" id="KW-0378">Hydrolase</keyword>
<dbReference type="EMBL" id="JANEYF010004746">
    <property type="protein sequence ID" value="KAJ8930193.1"/>
    <property type="molecule type" value="Genomic_DNA"/>
</dbReference>
<dbReference type="PANTHER" id="PTHR45709">
    <property type="entry name" value="LARGE SUBUNIT GTPASE 1 HOMOLOG-RELATED"/>
    <property type="match status" value="1"/>
</dbReference>
<dbReference type="GO" id="GO:0005829">
    <property type="term" value="C:cytosol"/>
    <property type="evidence" value="ECO:0007669"/>
    <property type="project" value="TreeGrafter"/>
</dbReference>
<evidence type="ECO:0000256" key="5">
    <source>
        <dbReference type="ARBA" id="ARBA00040145"/>
    </source>
</evidence>
<feature type="domain" description="G" evidence="7">
    <location>
        <begin position="195"/>
        <end position="230"/>
    </location>
</feature>
<name>A0AAV8WUK2_9CUCU</name>
<keyword evidence="2" id="KW-0547">Nucleotide-binding</keyword>
<evidence type="ECO:0000313" key="8">
    <source>
        <dbReference type="EMBL" id="KAJ8930193.1"/>
    </source>
</evidence>
<dbReference type="AlphaFoldDB" id="A0AAV8WUK2"/>
<gene>
    <name evidence="8" type="ORF">NQ314_017033</name>
</gene>
<dbReference type="SUPFAM" id="SSF52540">
    <property type="entry name" value="P-loop containing nucleoside triphosphate hydrolases"/>
    <property type="match status" value="1"/>
</dbReference>
<dbReference type="GO" id="GO:0003924">
    <property type="term" value="F:GTPase activity"/>
    <property type="evidence" value="ECO:0007669"/>
    <property type="project" value="InterPro"/>
</dbReference>
<keyword evidence="1" id="KW-0963">Cytoplasm</keyword>
<evidence type="ECO:0000256" key="1">
    <source>
        <dbReference type="ARBA" id="ARBA00022490"/>
    </source>
</evidence>
<keyword evidence="4" id="KW-0342">GTP-binding</keyword>
<accession>A0AAV8WUK2</accession>
<dbReference type="Gene3D" id="3.40.50.300">
    <property type="entry name" value="P-loop containing nucleotide triphosphate hydrolases"/>
    <property type="match status" value="1"/>
</dbReference>
<sequence length="247" mass="28140">MLHTTEIQDGYDWGRLNLQSVTEESSFQEFLSTAELTGTEFQAEKLNIKFVNPNSNVGLLTGEEMKKAKNDSEGLWPNYKKNKEILLTPYEKNLQFWRQLWRVVERSDVVIQIVDTRNPDYSAGGTIEERENDSVNERVTGKDEMGDSQSQVLSMRYEEKETKLIMNALNKIMRKMVVTMTIHNGFKVTKNITTIGLVSYPNVGKSSTINTLLSSKKVSVPATRGKTKAFPNIILGERHSLVRLFLD</sequence>
<evidence type="ECO:0000256" key="3">
    <source>
        <dbReference type="ARBA" id="ARBA00022801"/>
    </source>
</evidence>
<evidence type="ECO:0000259" key="7">
    <source>
        <dbReference type="Pfam" id="PF01926"/>
    </source>
</evidence>
<dbReference type="InterPro" id="IPR043358">
    <property type="entry name" value="GNL1-like"/>
</dbReference>
<comment type="caution">
    <text evidence="8">The sequence shown here is derived from an EMBL/GenBank/DDBJ whole genome shotgun (WGS) entry which is preliminary data.</text>
</comment>
<evidence type="ECO:0000256" key="2">
    <source>
        <dbReference type="ARBA" id="ARBA00022741"/>
    </source>
</evidence>
<dbReference type="GO" id="GO:0005525">
    <property type="term" value="F:GTP binding"/>
    <property type="evidence" value="ECO:0007669"/>
    <property type="project" value="UniProtKB-KW"/>
</dbReference>
<dbReference type="PANTHER" id="PTHR45709:SF2">
    <property type="entry name" value="LARGE SUBUNIT GTPASE 1 HOMOLOG"/>
    <property type="match status" value="1"/>
</dbReference>
<feature type="compositionally biased region" description="Basic and acidic residues" evidence="6">
    <location>
        <begin position="127"/>
        <end position="145"/>
    </location>
</feature>
<proteinExistence type="predicted"/>
<reference evidence="8" key="1">
    <citation type="journal article" date="2023" name="Insect Mol. Biol.">
        <title>Genome sequencing provides insights into the evolution of gene families encoding plant cell wall-degrading enzymes in longhorned beetles.</title>
        <authorList>
            <person name="Shin N.R."/>
            <person name="Okamura Y."/>
            <person name="Kirsch R."/>
            <person name="Pauchet Y."/>
        </authorList>
    </citation>
    <scope>NUCLEOTIDE SEQUENCE</scope>
    <source>
        <strain evidence="8">RBIC_L_NR</strain>
    </source>
</reference>
<organism evidence="8 9">
    <name type="scientific">Rhamnusium bicolor</name>
    <dbReference type="NCBI Taxonomy" id="1586634"/>
    <lineage>
        <taxon>Eukaryota</taxon>
        <taxon>Metazoa</taxon>
        <taxon>Ecdysozoa</taxon>
        <taxon>Arthropoda</taxon>
        <taxon>Hexapoda</taxon>
        <taxon>Insecta</taxon>
        <taxon>Pterygota</taxon>
        <taxon>Neoptera</taxon>
        <taxon>Endopterygota</taxon>
        <taxon>Coleoptera</taxon>
        <taxon>Polyphaga</taxon>
        <taxon>Cucujiformia</taxon>
        <taxon>Chrysomeloidea</taxon>
        <taxon>Cerambycidae</taxon>
        <taxon>Lepturinae</taxon>
        <taxon>Rhagiini</taxon>
        <taxon>Rhamnusium</taxon>
    </lineage>
</organism>
<dbReference type="Proteomes" id="UP001162156">
    <property type="component" value="Unassembled WGS sequence"/>
</dbReference>
<evidence type="ECO:0000256" key="4">
    <source>
        <dbReference type="ARBA" id="ARBA00023134"/>
    </source>
</evidence>
<dbReference type="InterPro" id="IPR006073">
    <property type="entry name" value="GTP-bd"/>
</dbReference>
<evidence type="ECO:0000256" key="6">
    <source>
        <dbReference type="SAM" id="MobiDB-lite"/>
    </source>
</evidence>
<dbReference type="Pfam" id="PF01926">
    <property type="entry name" value="MMR_HSR1"/>
    <property type="match status" value="1"/>
</dbReference>
<evidence type="ECO:0000313" key="9">
    <source>
        <dbReference type="Proteomes" id="UP001162156"/>
    </source>
</evidence>
<keyword evidence="9" id="KW-1185">Reference proteome</keyword>
<protein>
    <recommendedName>
        <fullName evidence="5">Large subunit GTPase 1 homolog</fullName>
    </recommendedName>
</protein>